<organism evidence="8 9">
    <name type="scientific">Paraburkholderia sejongensis</name>
    <dbReference type="NCBI Taxonomy" id="2886946"/>
    <lineage>
        <taxon>Bacteria</taxon>
        <taxon>Pseudomonadati</taxon>
        <taxon>Pseudomonadota</taxon>
        <taxon>Betaproteobacteria</taxon>
        <taxon>Burkholderiales</taxon>
        <taxon>Burkholderiaceae</taxon>
        <taxon>Paraburkholderia</taxon>
    </lineage>
</organism>
<dbReference type="PANTHER" id="PTHR45339">
    <property type="entry name" value="HYBRID SIGNAL TRANSDUCTION HISTIDINE KINASE J"/>
    <property type="match status" value="1"/>
</dbReference>
<dbReference type="SUPFAM" id="SSF55874">
    <property type="entry name" value="ATPase domain of HSP90 chaperone/DNA topoisomerase II/histidine kinase"/>
    <property type="match status" value="1"/>
</dbReference>
<dbReference type="Pfam" id="PF02518">
    <property type="entry name" value="HATPase_c"/>
    <property type="match status" value="1"/>
</dbReference>
<dbReference type="Gene3D" id="3.40.50.2300">
    <property type="match status" value="1"/>
</dbReference>
<dbReference type="PANTHER" id="PTHR45339:SF3">
    <property type="entry name" value="HISTIDINE KINASE"/>
    <property type="match status" value="1"/>
</dbReference>
<evidence type="ECO:0000256" key="4">
    <source>
        <dbReference type="PROSITE-ProRule" id="PRU00169"/>
    </source>
</evidence>
<evidence type="ECO:0000256" key="3">
    <source>
        <dbReference type="ARBA" id="ARBA00022553"/>
    </source>
</evidence>
<name>A0ABS8K6G5_9BURK</name>
<dbReference type="InterPro" id="IPR005467">
    <property type="entry name" value="His_kinase_dom"/>
</dbReference>
<evidence type="ECO:0000259" key="7">
    <source>
        <dbReference type="PROSITE" id="PS50110"/>
    </source>
</evidence>
<keyword evidence="9" id="KW-1185">Reference proteome</keyword>
<gene>
    <name evidence="8" type="ORF">LJ656_34045</name>
</gene>
<dbReference type="CDD" id="cd00082">
    <property type="entry name" value="HisKA"/>
    <property type="match status" value="1"/>
</dbReference>
<dbReference type="EMBL" id="JAJITD010000033">
    <property type="protein sequence ID" value="MCC8397575.1"/>
    <property type="molecule type" value="Genomic_DNA"/>
</dbReference>
<feature type="modified residue" description="4-aspartylphosphate" evidence="4">
    <location>
        <position position="940"/>
    </location>
</feature>
<evidence type="ECO:0000313" key="8">
    <source>
        <dbReference type="EMBL" id="MCC8397575.1"/>
    </source>
</evidence>
<dbReference type="CDD" id="cd17546">
    <property type="entry name" value="REC_hyHK_CKI1_RcsC-like"/>
    <property type="match status" value="1"/>
</dbReference>
<keyword evidence="3 4" id="KW-0597">Phosphoprotein</keyword>
<dbReference type="SUPFAM" id="SSF55785">
    <property type="entry name" value="PYP-like sensor domain (PAS domain)"/>
    <property type="match status" value="1"/>
</dbReference>
<dbReference type="SMART" id="SM00448">
    <property type="entry name" value="REC"/>
    <property type="match status" value="1"/>
</dbReference>
<dbReference type="CDD" id="cd16922">
    <property type="entry name" value="HATPase_EvgS-ArcB-TorS-like"/>
    <property type="match status" value="1"/>
</dbReference>
<evidence type="ECO:0000256" key="2">
    <source>
        <dbReference type="ARBA" id="ARBA00012438"/>
    </source>
</evidence>
<dbReference type="Proteomes" id="UP001431019">
    <property type="component" value="Unassembled WGS sequence"/>
</dbReference>
<dbReference type="InterPro" id="IPR004358">
    <property type="entry name" value="Sig_transdc_His_kin-like_C"/>
</dbReference>
<comment type="caution">
    <text evidence="8">The sequence shown here is derived from an EMBL/GenBank/DDBJ whole genome shotgun (WGS) entry which is preliminary data.</text>
</comment>
<dbReference type="Pfam" id="PF00512">
    <property type="entry name" value="HisKA"/>
    <property type="match status" value="1"/>
</dbReference>
<feature type="transmembrane region" description="Helical" evidence="5">
    <location>
        <begin position="351"/>
        <end position="372"/>
    </location>
</feature>
<evidence type="ECO:0000313" key="9">
    <source>
        <dbReference type="Proteomes" id="UP001431019"/>
    </source>
</evidence>
<dbReference type="InterPro" id="IPR011006">
    <property type="entry name" value="CheY-like_superfamily"/>
</dbReference>
<evidence type="ECO:0000259" key="6">
    <source>
        <dbReference type="PROSITE" id="PS50109"/>
    </source>
</evidence>
<dbReference type="SUPFAM" id="SSF47226">
    <property type="entry name" value="Histidine-containing phosphotransfer domain, HPT domain"/>
    <property type="match status" value="1"/>
</dbReference>
<keyword evidence="5" id="KW-0812">Transmembrane</keyword>
<dbReference type="SUPFAM" id="SSF47384">
    <property type="entry name" value="Homodimeric domain of signal transducing histidine kinase"/>
    <property type="match status" value="1"/>
</dbReference>
<reference evidence="8 9" key="1">
    <citation type="submission" date="2021-11" db="EMBL/GenBank/DDBJ databases">
        <authorList>
            <person name="Oh E.-T."/>
            <person name="Kim S.-B."/>
        </authorList>
    </citation>
    <scope>NUCLEOTIDE SEQUENCE [LARGE SCALE GENOMIC DNA]</scope>
    <source>
        <strain evidence="8 9">MMS20-SJTR3</strain>
    </source>
</reference>
<dbReference type="EC" id="2.7.13.3" evidence="2"/>
<dbReference type="Gene3D" id="3.30.565.10">
    <property type="entry name" value="Histidine kinase-like ATPase, C-terminal domain"/>
    <property type="match status" value="1"/>
</dbReference>
<proteinExistence type="predicted"/>
<keyword evidence="5" id="KW-1133">Transmembrane helix</keyword>
<dbReference type="SMART" id="SM00388">
    <property type="entry name" value="HisKA"/>
    <property type="match status" value="1"/>
</dbReference>
<dbReference type="Gene3D" id="1.10.287.130">
    <property type="match status" value="1"/>
</dbReference>
<evidence type="ECO:0000256" key="5">
    <source>
        <dbReference type="SAM" id="Phobius"/>
    </source>
</evidence>
<comment type="catalytic activity">
    <reaction evidence="1">
        <text>ATP + protein L-histidine = ADP + protein N-phospho-L-histidine.</text>
        <dbReference type="EC" id="2.7.13.3"/>
    </reaction>
</comment>
<dbReference type="Pfam" id="PF00072">
    <property type="entry name" value="Response_reg"/>
    <property type="match status" value="1"/>
</dbReference>
<dbReference type="PROSITE" id="PS50109">
    <property type="entry name" value="HIS_KIN"/>
    <property type="match status" value="1"/>
</dbReference>
<dbReference type="SMART" id="SM00387">
    <property type="entry name" value="HATPase_c"/>
    <property type="match status" value="1"/>
</dbReference>
<feature type="domain" description="Response regulatory" evidence="7">
    <location>
        <begin position="891"/>
        <end position="1005"/>
    </location>
</feature>
<evidence type="ECO:0000256" key="1">
    <source>
        <dbReference type="ARBA" id="ARBA00000085"/>
    </source>
</evidence>
<sequence length="1129" mass="121605">MLPTSSTNLVNQLRRYKRLLIFGGGLMTTLMLLIAFAFAMLSSVRAHIAAERQAVVIYHDRVMEQVRAAEASFRIGLVNAELAWSNGAKVDQPLVDDFRKRNGEVLLQPAPAEWTQRVFAVDTDTLPDESIGRYLALAEQLSRSRTIHSLARGRQLPGYFYTVDHDIAGLMPSPGASVRWPATATTAEREKLIAALADGLASASGSGPSSDTDAGRQLLWKPPRISLLTGTPTIRLVGPLLHNGKPFATVVTEYDASFLTAPSAADPRFDGVYMIVAADGTIVDRSFPRARDAPRDAALADPLRALANSKKAGESWHYGVLTISAPVGNTGWMLVHTCNWQDIVGGISPQLALGAALTLIVLIAVWSFLMSFRKHAFRPALDRSQRLFESEQLSRTLIETAPVGLALISLKNGRLLARSPAMVAGARRVTVPAATLAAELAMRYRACVQTGERGDAPVMHEEITLPTRDQDSVDLAVRATPSRYQGEDVLVVAVTDVTAYTRVEQHLREAREAADSANAAKSAFLAAMSHEIRTPLNAVLGNLELLAQSSLDALQHDRLTTIRAASEGLLEIVSDVLDFSKIEAGEMTLEDLEFDALDVVARSLSMFAPAAQAKELKLFANLGTATSRPMRGDPTRLAQVINNLLSNAIKFTARGEVTVRMALLDPVETSDDAELLIEIEDTGIGMSAQQQAAIFQPFSQADRSINRRFGGTGLGLALCARLAGAMGGEIAVHSALGGGSCFSLRVPQGAPRAAPAMPRFGGETVTLVAASEASHTYAIAALHAWGLAVDAFRHPVQVDTNTLERTGTLILLGERDTWHPDDELRLIRHASRVIDCTTDGPLHPVALDRLVRTSSFSLAALANALQHTLRNQPLTMPTEAQQLQLLPRRLKVLVAEDNVVNRRLFAEQMAVLGCNATVVEDGARAVAELSAETFDVLITDLSMPLMDGYALAREAHRRWPCMPVVAATASVSADERERCKAAGFARMVTKPLSLGRLRATLAEVTGLTLAGPQFQVRTDNPAQPADLATHSDGLLGYQALPDELRQTYLDSFEASLAAIAGAQRDNDAPRALAELHSLTGALGVFRQYALAGCCAELQSRIKQAGLENLGGIDIAAHLRDVQDRQLSEC</sequence>
<dbReference type="RefSeq" id="WP_230513828.1">
    <property type="nucleotide sequence ID" value="NZ_JAJITD010000033.1"/>
</dbReference>
<dbReference type="InterPro" id="IPR035965">
    <property type="entry name" value="PAS-like_dom_sf"/>
</dbReference>
<dbReference type="SUPFAM" id="SSF52172">
    <property type="entry name" value="CheY-like"/>
    <property type="match status" value="1"/>
</dbReference>
<dbReference type="InterPro" id="IPR003594">
    <property type="entry name" value="HATPase_dom"/>
</dbReference>
<dbReference type="InterPro" id="IPR036097">
    <property type="entry name" value="HisK_dim/P_sf"/>
</dbReference>
<dbReference type="InterPro" id="IPR001789">
    <property type="entry name" value="Sig_transdc_resp-reg_receiver"/>
</dbReference>
<dbReference type="InterPro" id="IPR003661">
    <property type="entry name" value="HisK_dim/P_dom"/>
</dbReference>
<dbReference type="PRINTS" id="PR00344">
    <property type="entry name" value="BCTRLSENSOR"/>
</dbReference>
<dbReference type="Gene3D" id="3.30.450.20">
    <property type="entry name" value="PAS domain"/>
    <property type="match status" value="1"/>
</dbReference>
<dbReference type="InterPro" id="IPR036641">
    <property type="entry name" value="HPT_dom_sf"/>
</dbReference>
<feature type="domain" description="Histidine kinase" evidence="6">
    <location>
        <begin position="527"/>
        <end position="750"/>
    </location>
</feature>
<feature type="transmembrane region" description="Helical" evidence="5">
    <location>
        <begin position="20"/>
        <end position="41"/>
    </location>
</feature>
<dbReference type="InterPro" id="IPR036890">
    <property type="entry name" value="HATPase_C_sf"/>
</dbReference>
<dbReference type="PROSITE" id="PS50110">
    <property type="entry name" value="RESPONSE_REGULATORY"/>
    <property type="match status" value="1"/>
</dbReference>
<protein>
    <recommendedName>
        <fullName evidence="2">histidine kinase</fullName>
        <ecNumber evidence="2">2.7.13.3</ecNumber>
    </recommendedName>
</protein>
<dbReference type="Gene3D" id="1.20.120.160">
    <property type="entry name" value="HPT domain"/>
    <property type="match status" value="1"/>
</dbReference>
<accession>A0ABS8K6G5</accession>
<keyword evidence="5" id="KW-0472">Membrane</keyword>